<evidence type="ECO:0000313" key="3">
    <source>
        <dbReference type="Proteomes" id="UP001434883"/>
    </source>
</evidence>
<evidence type="ECO:0000256" key="1">
    <source>
        <dbReference type="SAM" id="SignalP"/>
    </source>
</evidence>
<protein>
    <submittedName>
        <fullName evidence="2">Uncharacterized protein</fullName>
    </submittedName>
</protein>
<name>A0ABV0SBZ4_9TELE</name>
<organism evidence="2 3">
    <name type="scientific">Xenoophorus captivus</name>
    <dbReference type="NCBI Taxonomy" id="1517983"/>
    <lineage>
        <taxon>Eukaryota</taxon>
        <taxon>Metazoa</taxon>
        <taxon>Chordata</taxon>
        <taxon>Craniata</taxon>
        <taxon>Vertebrata</taxon>
        <taxon>Euteleostomi</taxon>
        <taxon>Actinopterygii</taxon>
        <taxon>Neopterygii</taxon>
        <taxon>Teleostei</taxon>
        <taxon>Neoteleostei</taxon>
        <taxon>Acanthomorphata</taxon>
        <taxon>Ovalentaria</taxon>
        <taxon>Atherinomorphae</taxon>
        <taxon>Cyprinodontiformes</taxon>
        <taxon>Goodeidae</taxon>
        <taxon>Xenoophorus</taxon>
    </lineage>
</organism>
<comment type="caution">
    <text evidence="2">The sequence shown here is derived from an EMBL/GenBank/DDBJ whole genome shotgun (WGS) entry which is preliminary data.</text>
</comment>
<proteinExistence type="predicted"/>
<keyword evidence="1" id="KW-0732">Signal</keyword>
<keyword evidence="3" id="KW-1185">Reference proteome</keyword>
<sequence>MAVQNFIIYFIILQWTVACIDFAAIPHTEHVCGNSGKENSLLTGKNVQKDLAQCERPSSETDWSYTSTENKKLQDFKELKYRSWCTFYVKEVKSSGGWPIEGVMVPPPKTTHHIILKDKNI</sequence>
<reference evidence="2 3" key="1">
    <citation type="submission" date="2021-06" db="EMBL/GenBank/DDBJ databases">
        <authorList>
            <person name="Palmer J.M."/>
        </authorList>
    </citation>
    <scope>NUCLEOTIDE SEQUENCE [LARGE SCALE GENOMIC DNA]</scope>
    <source>
        <strain evidence="2 3">XC_2019</strain>
        <tissue evidence="2">Muscle</tissue>
    </source>
</reference>
<accession>A0ABV0SBZ4</accession>
<gene>
    <name evidence="2" type="ORF">XENOCAPTIV_019801</name>
</gene>
<dbReference type="Proteomes" id="UP001434883">
    <property type="component" value="Unassembled WGS sequence"/>
</dbReference>
<feature type="chain" id="PRO_5047025385" evidence="1">
    <location>
        <begin position="19"/>
        <end position="121"/>
    </location>
</feature>
<feature type="signal peptide" evidence="1">
    <location>
        <begin position="1"/>
        <end position="18"/>
    </location>
</feature>
<evidence type="ECO:0000313" key="2">
    <source>
        <dbReference type="EMBL" id="MEQ2217700.1"/>
    </source>
</evidence>
<dbReference type="EMBL" id="JAHRIN010076042">
    <property type="protein sequence ID" value="MEQ2217700.1"/>
    <property type="molecule type" value="Genomic_DNA"/>
</dbReference>